<sequence>MDELIFFVKFLILDAHSVIYSSYNAR</sequence>
<reference evidence="1" key="1">
    <citation type="submission" date="2014-09" db="EMBL/GenBank/DDBJ databases">
        <authorList>
            <person name="Magalhaes I.L.F."/>
            <person name="Oliveira U."/>
            <person name="Santos F.R."/>
            <person name="Vidigal T.H.D.A."/>
            <person name="Brescovit A.D."/>
            <person name="Santos A.J."/>
        </authorList>
    </citation>
    <scope>NUCLEOTIDE SEQUENCE</scope>
    <source>
        <tissue evidence="1">Shoot tissue taken approximately 20 cm above the soil surface</tissue>
    </source>
</reference>
<name>A0A0A8ZAM8_ARUDO</name>
<dbReference type="AlphaFoldDB" id="A0A0A8ZAM8"/>
<reference evidence="1" key="2">
    <citation type="journal article" date="2015" name="Data Brief">
        <title>Shoot transcriptome of the giant reed, Arundo donax.</title>
        <authorList>
            <person name="Barrero R.A."/>
            <person name="Guerrero F.D."/>
            <person name="Moolhuijzen P."/>
            <person name="Goolsby J.A."/>
            <person name="Tidwell J."/>
            <person name="Bellgard S.E."/>
            <person name="Bellgard M.I."/>
        </authorList>
    </citation>
    <scope>NUCLEOTIDE SEQUENCE</scope>
    <source>
        <tissue evidence="1">Shoot tissue taken approximately 20 cm above the soil surface</tissue>
    </source>
</reference>
<accession>A0A0A8ZAM8</accession>
<organism evidence="1">
    <name type="scientific">Arundo donax</name>
    <name type="common">Giant reed</name>
    <name type="synonym">Donax arundinaceus</name>
    <dbReference type="NCBI Taxonomy" id="35708"/>
    <lineage>
        <taxon>Eukaryota</taxon>
        <taxon>Viridiplantae</taxon>
        <taxon>Streptophyta</taxon>
        <taxon>Embryophyta</taxon>
        <taxon>Tracheophyta</taxon>
        <taxon>Spermatophyta</taxon>
        <taxon>Magnoliopsida</taxon>
        <taxon>Liliopsida</taxon>
        <taxon>Poales</taxon>
        <taxon>Poaceae</taxon>
        <taxon>PACMAD clade</taxon>
        <taxon>Arundinoideae</taxon>
        <taxon>Arundineae</taxon>
        <taxon>Arundo</taxon>
    </lineage>
</organism>
<dbReference type="EMBL" id="GBRH01264110">
    <property type="protein sequence ID" value="JAD33785.1"/>
    <property type="molecule type" value="Transcribed_RNA"/>
</dbReference>
<protein>
    <submittedName>
        <fullName evidence="1">Uncharacterized protein</fullName>
    </submittedName>
</protein>
<proteinExistence type="predicted"/>
<evidence type="ECO:0000313" key="1">
    <source>
        <dbReference type="EMBL" id="JAD33785.1"/>
    </source>
</evidence>